<keyword evidence="3" id="KW-1185">Reference proteome</keyword>
<dbReference type="PANTHER" id="PTHR37292:SF2">
    <property type="entry name" value="DUF262 DOMAIN-CONTAINING PROTEIN"/>
    <property type="match status" value="1"/>
</dbReference>
<dbReference type="Proteomes" id="UP000619479">
    <property type="component" value="Unassembled WGS sequence"/>
</dbReference>
<feature type="domain" description="GmrSD restriction endonucleases N-terminal" evidence="1">
    <location>
        <begin position="20"/>
        <end position="221"/>
    </location>
</feature>
<dbReference type="InterPro" id="IPR004919">
    <property type="entry name" value="GmrSD_N"/>
</dbReference>
<evidence type="ECO:0000313" key="3">
    <source>
        <dbReference type="Proteomes" id="UP000619479"/>
    </source>
</evidence>
<dbReference type="EMBL" id="BOMH01000143">
    <property type="protein sequence ID" value="GID71337.1"/>
    <property type="molecule type" value="Genomic_DNA"/>
</dbReference>
<organism evidence="2 3">
    <name type="scientific">Actinoplanes cyaneus</name>
    <dbReference type="NCBI Taxonomy" id="52696"/>
    <lineage>
        <taxon>Bacteria</taxon>
        <taxon>Bacillati</taxon>
        <taxon>Actinomycetota</taxon>
        <taxon>Actinomycetes</taxon>
        <taxon>Micromonosporales</taxon>
        <taxon>Micromonosporaceae</taxon>
        <taxon>Actinoplanes</taxon>
    </lineage>
</organism>
<gene>
    <name evidence="2" type="ORF">Acy02nite_92180</name>
</gene>
<evidence type="ECO:0000259" key="1">
    <source>
        <dbReference type="Pfam" id="PF03235"/>
    </source>
</evidence>
<sequence length="537" mass="59585">MLLAVRPNIASRLEPSTPTLQDLISQIDEGEVKVPAFQRRFVWKDTQALELLDSLASNYPVGSLLLWRTGDKLVTDRNIGDFTLPETDDHSPTDYVLDGQQRLTVIYSCLGAAEESSGFAAGYDLLEDAGFVPLPENPPVHVFPLRILFRTSRLLDFRTALQAHPKGHDLQKDLDNLVRVLTGYRLPVVTLKNLTLDEVCPIFERINSSGTRLSIYDLMVAATWSRNFDLNERAKQLATALEGKDFDEVQGTTLLKVLSALDSNSTDRESIIALRGKPATHLDTLVERAKGALERAVDFFVTEFRVHSLDFLPYEAHLVILAAIFGERKALSDLEVRRVRQWFWRSAFTEHYRGASESFVNKSLAATRSFVLDNAIAADEFGGMPTIRTLLRLGFRKNGAGARAFALAMAKRGPRNITNGSSIDAYSALSVYNKHQFHHIFPQAFLKRTDADADPNRLMNICLLAASENNAISDAEPNVYLPELVNRHGVQAEAIFGSNLLPGPTGFDYGSCSYDDFLEARANAAAVWIGELCGGDH</sequence>
<reference evidence="2" key="1">
    <citation type="submission" date="2021-01" db="EMBL/GenBank/DDBJ databases">
        <title>Whole genome shotgun sequence of Actinoplanes cyaneus NBRC 14990.</title>
        <authorList>
            <person name="Komaki H."/>
            <person name="Tamura T."/>
        </authorList>
    </citation>
    <scope>NUCLEOTIDE SEQUENCE</scope>
    <source>
        <strain evidence="2">NBRC 14990</strain>
    </source>
</reference>
<evidence type="ECO:0000313" key="2">
    <source>
        <dbReference type="EMBL" id="GID71337.1"/>
    </source>
</evidence>
<accession>A0A919IU57</accession>
<dbReference type="Pfam" id="PF03235">
    <property type="entry name" value="GmrSD_N"/>
    <property type="match status" value="1"/>
</dbReference>
<dbReference type="PANTHER" id="PTHR37292">
    <property type="entry name" value="VNG6097C"/>
    <property type="match status" value="1"/>
</dbReference>
<name>A0A919IU57_9ACTN</name>
<proteinExistence type="predicted"/>
<protein>
    <recommendedName>
        <fullName evidence="1">GmrSD restriction endonucleases N-terminal domain-containing protein</fullName>
    </recommendedName>
</protein>
<comment type="caution">
    <text evidence="2">The sequence shown here is derived from an EMBL/GenBank/DDBJ whole genome shotgun (WGS) entry which is preliminary data.</text>
</comment>
<dbReference type="AlphaFoldDB" id="A0A919IU57"/>